<evidence type="ECO:0000259" key="3">
    <source>
        <dbReference type="PROSITE" id="PS50114"/>
    </source>
</evidence>
<dbReference type="PROSITE" id="PS50114">
    <property type="entry name" value="GATA_ZN_FINGER_2"/>
    <property type="match status" value="1"/>
</dbReference>
<gene>
    <name evidence="4" type="ORF">M378DRAFT_188501</name>
</gene>
<feature type="compositionally biased region" description="Low complexity" evidence="2">
    <location>
        <begin position="454"/>
        <end position="464"/>
    </location>
</feature>
<dbReference type="GO" id="GO:0006355">
    <property type="term" value="P:regulation of DNA-templated transcription"/>
    <property type="evidence" value="ECO:0007669"/>
    <property type="project" value="InterPro"/>
</dbReference>
<feature type="compositionally biased region" description="Low complexity" evidence="2">
    <location>
        <begin position="297"/>
        <end position="309"/>
    </location>
</feature>
<feature type="compositionally biased region" description="Basic and acidic residues" evidence="2">
    <location>
        <begin position="52"/>
        <end position="61"/>
    </location>
</feature>
<keyword evidence="1" id="KW-0862">Zinc</keyword>
<keyword evidence="1" id="KW-0863">Zinc-finger</keyword>
<feature type="compositionally biased region" description="Low complexity" evidence="2">
    <location>
        <begin position="476"/>
        <end position="506"/>
    </location>
</feature>
<dbReference type="Proteomes" id="UP000054549">
    <property type="component" value="Unassembled WGS sequence"/>
</dbReference>
<dbReference type="Gene3D" id="3.30.50.10">
    <property type="entry name" value="Erythroid Transcription Factor GATA-1, subunit A"/>
    <property type="match status" value="1"/>
</dbReference>
<dbReference type="InterPro" id="IPR013088">
    <property type="entry name" value="Znf_NHR/GATA"/>
</dbReference>
<feature type="compositionally biased region" description="Basic residues" evidence="2">
    <location>
        <begin position="416"/>
        <end position="428"/>
    </location>
</feature>
<evidence type="ECO:0000313" key="4">
    <source>
        <dbReference type="EMBL" id="KIL56896.1"/>
    </source>
</evidence>
<evidence type="ECO:0000256" key="2">
    <source>
        <dbReference type="SAM" id="MobiDB-lite"/>
    </source>
</evidence>
<dbReference type="CDD" id="cd00202">
    <property type="entry name" value="ZnF_GATA"/>
    <property type="match status" value="1"/>
</dbReference>
<dbReference type="InterPro" id="IPR000679">
    <property type="entry name" value="Znf_GATA"/>
</dbReference>
<feature type="domain" description="GATA-type" evidence="3">
    <location>
        <begin position="223"/>
        <end position="267"/>
    </location>
</feature>
<feature type="compositionally biased region" description="Basic and acidic residues" evidence="2">
    <location>
        <begin position="261"/>
        <end position="271"/>
    </location>
</feature>
<dbReference type="STRING" id="946122.A0A0C2WJP8"/>
<sequence>MSVFGWENIQDRPHSPQIPSDHSVHDAAIDPALRSNSSMPHRVDPYPMSAQHRRDSYDVLTHRRPSPPPIATLNHSPSPSIPQDRSAMSTPPSRRTPPQLPSALHAPSYYTHDPGMMQSSRHHPVPPPPPPPHYPSRADSVGHHPYGFNAHPSFDHRYEHSDGSNHSSYHNTVGLPSHAAIPPVSHLPSGSHVRDAYNHPYPLPGQAAVASIYTDDANTKLSDRVRRRCFNCCTTDTSTWRRSNLSPGKVLCNKCGLFERTHSRPRPEQFPHKRGPLTGTALNNSNSSSGGGGAGGANNNNNNSGSSNSRSRTPPTNQLPPISPPYNTYSHPSIAPLNHVPDHHHHPHQQQHHHHQHQHHPHSRRDYQLNTHTPLPALQSWHPHPDSAQNNAIGPGGPPPHLVPISLPPPTPTNGHHGHHGQHGHHGHPTPPLQPLHPPSHQQPVRRDTAESLASPASTRNSRPSSPPLSLPPPSASTSTSGSASTSTSVSASVSTAGGADSTSATVPRPDSSGNDNRDSPGSAA</sequence>
<feature type="compositionally biased region" description="Pro residues" evidence="2">
    <location>
        <begin position="396"/>
        <end position="412"/>
    </location>
</feature>
<name>A0A0C2WJP8_AMAMK</name>
<feature type="region of interest" description="Disordered" evidence="2">
    <location>
        <begin position="261"/>
        <end position="525"/>
    </location>
</feature>
<dbReference type="AlphaFoldDB" id="A0A0C2WJP8"/>
<keyword evidence="1" id="KW-0479">Metal-binding</keyword>
<dbReference type="GO" id="GO:0043565">
    <property type="term" value="F:sequence-specific DNA binding"/>
    <property type="evidence" value="ECO:0007669"/>
    <property type="project" value="InterPro"/>
</dbReference>
<evidence type="ECO:0000313" key="5">
    <source>
        <dbReference type="Proteomes" id="UP000054549"/>
    </source>
</evidence>
<dbReference type="HOGENOM" id="CLU_518703_0_0_1"/>
<reference evidence="4 5" key="1">
    <citation type="submission" date="2014-04" db="EMBL/GenBank/DDBJ databases">
        <title>Evolutionary Origins and Diversification of the Mycorrhizal Mutualists.</title>
        <authorList>
            <consortium name="DOE Joint Genome Institute"/>
            <consortium name="Mycorrhizal Genomics Consortium"/>
            <person name="Kohler A."/>
            <person name="Kuo A."/>
            <person name="Nagy L.G."/>
            <person name="Floudas D."/>
            <person name="Copeland A."/>
            <person name="Barry K.W."/>
            <person name="Cichocki N."/>
            <person name="Veneault-Fourrey C."/>
            <person name="LaButti K."/>
            <person name="Lindquist E.A."/>
            <person name="Lipzen A."/>
            <person name="Lundell T."/>
            <person name="Morin E."/>
            <person name="Murat C."/>
            <person name="Riley R."/>
            <person name="Ohm R."/>
            <person name="Sun H."/>
            <person name="Tunlid A."/>
            <person name="Henrissat B."/>
            <person name="Grigoriev I.V."/>
            <person name="Hibbett D.S."/>
            <person name="Martin F."/>
        </authorList>
    </citation>
    <scope>NUCLEOTIDE SEQUENCE [LARGE SCALE GENOMIC DNA]</scope>
    <source>
        <strain evidence="4 5">Koide BX008</strain>
    </source>
</reference>
<dbReference type="OrthoDB" id="515401at2759"/>
<feature type="region of interest" description="Disordered" evidence="2">
    <location>
        <begin position="1"/>
        <end position="136"/>
    </location>
</feature>
<dbReference type="EMBL" id="KN818393">
    <property type="protein sequence ID" value="KIL56896.1"/>
    <property type="molecule type" value="Genomic_DNA"/>
</dbReference>
<keyword evidence="5" id="KW-1185">Reference proteome</keyword>
<dbReference type="SUPFAM" id="SSF57716">
    <property type="entry name" value="Glucocorticoid receptor-like (DNA-binding domain)"/>
    <property type="match status" value="1"/>
</dbReference>
<feature type="compositionally biased region" description="Basic residues" evidence="2">
    <location>
        <begin position="342"/>
        <end position="363"/>
    </location>
</feature>
<protein>
    <recommendedName>
        <fullName evidence="3">GATA-type domain-containing protein</fullName>
    </recommendedName>
</protein>
<organism evidence="4 5">
    <name type="scientific">Amanita muscaria (strain Koide BX008)</name>
    <dbReference type="NCBI Taxonomy" id="946122"/>
    <lineage>
        <taxon>Eukaryota</taxon>
        <taxon>Fungi</taxon>
        <taxon>Dikarya</taxon>
        <taxon>Basidiomycota</taxon>
        <taxon>Agaricomycotina</taxon>
        <taxon>Agaricomycetes</taxon>
        <taxon>Agaricomycetidae</taxon>
        <taxon>Agaricales</taxon>
        <taxon>Pluteineae</taxon>
        <taxon>Amanitaceae</taxon>
        <taxon>Amanita</taxon>
    </lineage>
</organism>
<evidence type="ECO:0000256" key="1">
    <source>
        <dbReference type="PROSITE-ProRule" id="PRU00094"/>
    </source>
</evidence>
<feature type="compositionally biased region" description="Pro residues" evidence="2">
    <location>
        <begin position="125"/>
        <end position="134"/>
    </location>
</feature>
<feature type="compositionally biased region" description="Pro residues" evidence="2">
    <location>
        <begin position="429"/>
        <end position="438"/>
    </location>
</feature>
<dbReference type="SMART" id="SM00401">
    <property type="entry name" value="ZnF_GATA"/>
    <property type="match status" value="1"/>
</dbReference>
<accession>A0A0C2WJP8</accession>
<feature type="compositionally biased region" description="Pro residues" evidence="2">
    <location>
        <begin position="465"/>
        <end position="475"/>
    </location>
</feature>
<dbReference type="GO" id="GO:0008270">
    <property type="term" value="F:zinc ion binding"/>
    <property type="evidence" value="ECO:0007669"/>
    <property type="project" value="UniProtKB-KW"/>
</dbReference>
<proteinExistence type="predicted"/>
<dbReference type="Pfam" id="PF00320">
    <property type="entry name" value="GATA"/>
    <property type="match status" value="1"/>
</dbReference>
<dbReference type="InParanoid" id="A0A0C2WJP8"/>
<feature type="compositionally biased region" description="Polar residues" evidence="2">
    <location>
        <begin position="73"/>
        <end position="93"/>
    </location>
</feature>